<protein>
    <recommendedName>
        <fullName evidence="4">CarboxypepD_reg-like domain-containing protein</fullName>
    </recommendedName>
</protein>
<sequence length="320" mass="35808">MKRILLCLVPVFISAFAFAQTVTVSGTVNDLQGKPVPFVFIRDSQHSYATYTDQSGGYTLNVDPASRLVASATSFKDTAVAINNKTEINIVMAPGISVRTSGKPLTTNTSTDIFKPQTGPAVTRVSDYIRQEGDLHGSRFLSEKWMHGFGISYADSLIQNNSYFFNYDKTMSDVLFSRDQRAVFTADKQEVKAFTLIDDAFQTYSFEAVPAIDPKHYSMVLATGNKYKIYRLLTCKLVKANFTTNGITSSGNNYDEYVDENHYFIWNVKTKQLQPVELKSKSIKTALATDADKLKAFNKEHGDDDINEAYLKDLGDYLNK</sequence>
<keyword evidence="3" id="KW-1185">Reference proteome</keyword>
<organism evidence="2 3">
    <name type="scientific">Mucilaginibacter lappiensis</name>
    <dbReference type="NCBI Taxonomy" id="354630"/>
    <lineage>
        <taxon>Bacteria</taxon>
        <taxon>Pseudomonadati</taxon>
        <taxon>Bacteroidota</taxon>
        <taxon>Sphingobacteriia</taxon>
        <taxon>Sphingobacteriales</taxon>
        <taxon>Sphingobacteriaceae</taxon>
        <taxon>Mucilaginibacter</taxon>
    </lineage>
</organism>
<proteinExistence type="predicted"/>
<feature type="signal peptide" evidence="1">
    <location>
        <begin position="1"/>
        <end position="19"/>
    </location>
</feature>
<dbReference type="EMBL" id="JACHCB010000014">
    <property type="protein sequence ID" value="MBB6111811.1"/>
    <property type="molecule type" value="Genomic_DNA"/>
</dbReference>
<dbReference type="SUPFAM" id="SSF49464">
    <property type="entry name" value="Carboxypeptidase regulatory domain-like"/>
    <property type="match status" value="1"/>
</dbReference>
<dbReference type="InterPro" id="IPR008969">
    <property type="entry name" value="CarboxyPept-like_regulatory"/>
</dbReference>
<feature type="chain" id="PRO_5045320814" description="CarboxypepD_reg-like domain-containing protein" evidence="1">
    <location>
        <begin position="20"/>
        <end position="320"/>
    </location>
</feature>
<dbReference type="Gene3D" id="2.60.40.1120">
    <property type="entry name" value="Carboxypeptidase-like, regulatory domain"/>
    <property type="match status" value="1"/>
</dbReference>
<dbReference type="RefSeq" id="WP_076376576.1">
    <property type="nucleotide sequence ID" value="NZ_FTMG01000014.1"/>
</dbReference>
<reference evidence="2 3" key="1">
    <citation type="submission" date="2020-08" db="EMBL/GenBank/DDBJ databases">
        <title>Genomic Encyclopedia of Type Strains, Phase IV (KMG-V): Genome sequencing to study the core and pangenomes of soil and plant-associated prokaryotes.</title>
        <authorList>
            <person name="Whitman W."/>
        </authorList>
    </citation>
    <scope>NUCLEOTIDE SEQUENCE [LARGE SCALE GENOMIC DNA]</scope>
    <source>
        <strain evidence="2 3">ANJLi2</strain>
    </source>
</reference>
<evidence type="ECO:0000256" key="1">
    <source>
        <dbReference type="SAM" id="SignalP"/>
    </source>
</evidence>
<gene>
    <name evidence="2" type="ORF">HDF23_004583</name>
</gene>
<evidence type="ECO:0000313" key="3">
    <source>
        <dbReference type="Proteomes" id="UP000541583"/>
    </source>
</evidence>
<name>A0ABR6PU40_9SPHI</name>
<evidence type="ECO:0008006" key="4">
    <source>
        <dbReference type="Google" id="ProtNLM"/>
    </source>
</evidence>
<dbReference type="Proteomes" id="UP000541583">
    <property type="component" value="Unassembled WGS sequence"/>
</dbReference>
<keyword evidence="1" id="KW-0732">Signal</keyword>
<comment type="caution">
    <text evidence="2">The sequence shown here is derived from an EMBL/GenBank/DDBJ whole genome shotgun (WGS) entry which is preliminary data.</text>
</comment>
<evidence type="ECO:0000313" key="2">
    <source>
        <dbReference type="EMBL" id="MBB6111811.1"/>
    </source>
</evidence>
<accession>A0ABR6PU40</accession>